<evidence type="ECO:0000313" key="2">
    <source>
        <dbReference type="Proteomes" id="UP001374535"/>
    </source>
</evidence>
<evidence type="ECO:0000313" key="1">
    <source>
        <dbReference type="EMBL" id="WVY97418.1"/>
    </source>
</evidence>
<protein>
    <submittedName>
        <fullName evidence="1">Uncharacterized protein</fullName>
    </submittedName>
</protein>
<dbReference type="AlphaFoldDB" id="A0AAQ3MUY7"/>
<gene>
    <name evidence="1" type="ORF">V8G54_029569</name>
</gene>
<reference evidence="1 2" key="1">
    <citation type="journal article" date="2023" name="Life. Sci Alliance">
        <title>Evolutionary insights into 3D genome organization and epigenetic landscape of Vigna mungo.</title>
        <authorList>
            <person name="Junaid A."/>
            <person name="Singh B."/>
            <person name="Bhatia S."/>
        </authorList>
    </citation>
    <scope>NUCLEOTIDE SEQUENCE [LARGE SCALE GENOMIC DNA]</scope>
    <source>
        <strain evidence="1">Urdbean</strain>
    </source>
</reference>
<name>A0AAQ3MUY7_VIGMU</name>
<proteinExistence type="predicted"/>
<accession>A0AAQ3MUY7</accession>
<sequence>MVSIFSLQHSSFFLIRYGPSIGQSCHSGSPVKKDLLNGKIPRSCTSCCRWHCHSLSACRIHPYLSCLTTLNSVDIASRTKSSAYLLSFTCSQCLKSNFAASRDFLAISFLRRPSMPLILTPGNFADPAIYCTHIIPAHCSNTLFTTSSIF</sequence>
<keyword evidence="2" id="KW-1185">Reference proteome</keyword>
<dbReference type="Proteomes" id="UP001374535">
    <property type="component" value="Chromosome 9"/>
</dbReference>
<organism evidence="1 2">
    <name type="scientific">Vigna mungo</name>
    <name type="common">Black gram</name>
    <name type="synonym">Phaseolus mungo</name>
    <dbReference type="NCBI Taxonomy" id="3915"/>
    <lineage>
        <taxon>Eukaryota</taxon>
        <taxon>Viridiplantae</taxon>
        <taxon>Streptophyta</taxon>
        <taxon>Embryophyta</taxon>
        <taxon>Tracheophyta</taxon>
        <taxon>Spermatophyta</taxon>
        <taxon>Magnoliopsida</taxon>
        <taxon>eudicotyledons</taxon>
        <taxon>Gunneridae</taxon>
        <taxon>Pentapetalae</taxon>
        <taxon>rosids</taxon>
        <taxon>fabids</taxon>
        <taxon>Fabales</taxon>
        <taxon>Fabaceae</taxon>
        <taxon>Papilionoideae</taxon>
        <taxon>50 kb inversion clade</taxon>
        <taxon>NPAAA clade</taxon>
        <taxon>indigoferoid/millettioid clade</taxon>
        <taxon>Phaseoleae</taxon>
        <taxon>Vigna</taxon>
    </lineage>
</organism>
<dbReference type="EMBL" id="CP144692">
    <property type="protein sequence ID" value="WVY97418.1"/>
    <property type="molecule type" value="Genomic_DNA"/>
</dbReference>